<reference evidence="2 3" key="1">
    <citation type="submission" date="2016-09" db="EMBL/GenBank/DDBJ databases">
        <title>Extensive genetic diversity and differential bi-allelic expression allows diatom success in the polar Southern Ocean.</title>
        <authorList>
            <consortium name="DOE Joint Genome Institute"/>
            <person name="Mock T."/>
            <person name="Otillar R.P."/>
            <person name="Strauss J."/>
            <person name="Dupont C."/>
            <person name="Frickenhaus S."/>
            <person name="Maumus F."/>
            <person name="Mcmullan M."/>
            <person name="Sanges R."/>
            <person name="Schmutz J."/>
            <person name="Toseland A."/>
            <person name="Valas R."/>
            <person name="Veluchamy A."/>
            <person name="Ward B.J."/>
            <person name="Allen A."/>
            <person name="Barry K."/>
            <person name="Falciatore A."/>
            <person name="Ferrante M."/>
            <person name="Fortunato A.E."/>
            <person name="Gloeckner G."/>
            <person name="Gruber A."/>
            <person name="Hipkin R."/>
            <person name="Janech M."/>
            <person name="Kroth P."/>
            <person name="Leese F."/>
            <person name="Lindquist E."/>
            <person name="Lyon B.R."/>
            <person name="Martin J."/>
            <person name="Mayer C."/>
            <person name="Parker M."/>
            <person name="Quesneville H."/>
            <person name="Raymond J."/>
            <person name="Uhlig C."/>
            <person name="Valentin K.U."/>
            <person name="Worden A.Z."/>
            <person name="Armbrust E.V."/>
            <person name="Bowler C."/>
            <person name="Green B."/>
            <person name="Moulton V."/>
            <person name="Van Oosterhout C."/>
            <person name="Grigoriev I."/>
        </authorList>
    </citation>
    <scope>NUCLEOTIDE SEQUENCE [LARGE SCALE GENOMIC DNA]</scope>
    <source>
        <strain evidence="2 3">CCMP1102</strain>
    </source>
</reference>
<dbReference type="OrthoDB" id="52388at2759"/>
<proteinExistence type="predicted"/>
<organism evidence="2 3">
    <name type="scientific">Fragilariopsis cylindrus CCMP1102</name>
    <dbReference type="NCBI Taxonomy" id="635003"/>
    <lineage>
        <taxon>Eukaryota</taxon>
        <taxon>Sar</taxon>
        <taxon>Stramenopiles</taxon>
        <taxon>Ochrophyta</taxon>
        <taxon>Bacillariophyta</taxon>
        <taxon>Bacillariophyceae</taxon>
        <taxon>Bacillariophycidae</taxon>
        <taxon>Bacillariales</taxon>
        <taxon>Bacillariaceae</taxon>
        <taxon>Fragilariopsis</taxon>
    </lineage>
</organism>
<evidence type="ECO:0000256" key="1">
    <source>
        <dbReference type="SAM" id="MobiDB-lite"/>
    </source>
</evidence>
<accession>A0A1E7F038</accession>
<gene>
    <name evidence="2" type="ORF">FRACYDRAFT_270789</name>
</gene>
<feature type="region of interest" description="Disordered" evidence="1">
    <location>
        <begin position="88"/>
        <end position="110"/>
    </location>
</feature>
<dbReference type="PROSITE" id="PS51257">
    <property type="entry name" value="PROKAR_LIPOPROTEIN"/>
    <property type="match status" value="1"/>
</dbReference>
<dbReference type="InParanoid" id="A0A1E7F038"/>
<sequence length="215" mass="23561">MTRVLSALGKAASFTFRGAAVTFGSTVFSCVVACQIEKGANRMIYTYFPNKFANVKAASGITQEELEMANMNYGAASIITQQQQDDNYVHNQEDHSSSSSSSSSSITTTTPKVDEPKLFFRYVQDEQQQEKESLSYFDDIRNQLLSLSTTTSTISTSTSTTQTKTTEKNTALEEENMNNKFWSEEANATANEAISGIIPTIIVPSQEIMACSLTA</sequence>
<evidence type="ECO:0000313" key="2">
    <source>
        <dbReference type="EMBL" id="OEU11487.1"/>
    </source>
</evidence>
<dbReference type="Proteomes" id="UP000095751">
    <property type="component" value="Unassembled WGS sequence"/>
</dbReference>
<evidence type="ECO:0000313" key="3">
    <source>
        <dbReference type="Proteomes" id="UP000095751"/>
    </source>
</evidence>
<dbReference type="AlphaFoldDB" id="A0A1E7F038"/>
<keyword evidence="3" id="KW-1185">Reference proteome</keyword>
<dbReference type="KEGG" id="fcy:FRACYDRAFT_270789"/>
<name>A0A1E7F038_9STRA</name>
<dbReference type="EMBL" id="KV784367">
    <property type="protein sequence ID" value="OEU11487.1"/>
    <property type="molecule type" value="Genomic_DNA"/>
</dbReference>
<protein>
    <submittedName>
        <fullName evidence="2">Uncharacterized protein</fullName>
    </submittedName>
</protein>